<evidence type="ECO:0000256" key="6">
    <source>
        <dbReference type="ARBA" id="ARBA00023136"/>
    </source>
</evidence>
<feature type="transmembrane region" description="Helical" evidence="7">
    <location>
        <begin position="99"/>
        <end position="120"/>
    </location>
</feature>
<feature type="transmembrane region" description="Helical" evidence="7">
    <location>
        <begin position="23"/>
        <end position="44"/>
    </location>
</feature>
<protein>
    <submittedName>
        <fullName evidence="9">MFS transporter</fullName>
    </submittedName>
</protein>
<dbReference type="InterPro" id="IPR050171">
    <property type="entry name" value="MFS_Transporters"/>
</dbReference>
<evidence type="ECO:0000313" key="9">
    <source>
        <dbReference type="EMBL" id="MBF9066427.1"/>
    </source>
</evidence>
<feature type="transmembrane region" description="Helical" evidence="7">
    <location>
        <begin position="294"/>
        <end position="319"/>
    </location>
</feature>
<proteinExistence type="predicted"/>
<dbReference type="Gene3D" id="1.20.1250.20">
    <property type="entry name" value="MFS general substrate transporter like domains"/>
    <property type="match status" value="1"/>
</dbReference>
<dbReference type="Proteomes" id="UP000657385">
    <property type="component" value="Unassembled WGS sequence"/>
</dbReference>
<evidence type="ECO:0000256" key="3">
    <source>
        <dbReference type="ARBA" id="ARBA00022475"/>
    </source>
</evidence>
<keyword evidence="4 7" id="KW-0812">Transmembrane</keyword>
<feature type="transmembrane region" description="Helical" evidence="7">
    <location>
        <begin position="56"/>
        <end position="79"/>
    </location>
</feature>
<dbReference type="AlphaFoldDB" id="A0A931AZP1"/>
<evidence type="ECO:0000256" key="5">
    <source>
        <dbReference type="ARBA" id="ARBA00022989"/>
    </source>
</evidence>
<dbReference type="InterPro" id="IPR020846">
    <property type="entry name" value="MFS_dom"/>
</dbReference>
<organism evidence="9 10">
    <name type="scientific">Streptacidiphilus fuscans</name>
    <dbReference type="NCBI Taxonomy" id="2789292"/>
    <lineage>
        <taxon>Bacteria</taxon>
        <taxon>Bacillati</taxon>
        <taxon>Actinomycetota</taxon>
        <taxon>Actinomycetes</taxon>
        <taxon>Kitasatosporales</taxon>
        <taxon>Streptomycetaceae</taxon>
        <taxon>Streptacidiphilus</taxon>
    </lineage>
</organism>
<dbReference type="SUPFAM" id="SSF103473">
    <property type="entry name" value="MFS general substrate transporter"/>
    <property type="match status" value="1"/>
</dbReference>
<keyword evidence="6 7" id="KW-0472">Membrane</keyword>
<comment type="subcellular location">
    <subcellularLocation>
        <location evidence="1">Cell membrane</location>
        <topology evidence="1">Multi-pass membrane protein</topology>
    </subcellularLocation>
</comment>
<evidence type="ECO:0000313" key="10">
    <source>
        <dbReference type="Proteomes" id="UP000657385"/>
    </source>
</evidence>
<gene>
    <name evidence="9" type="ORF">I2501_00065</name>
</gene>
<dbReference type="CDD" id="cd17329">
    <property type="entry name" value="MFS_MdtH_MDR_like"/>
    <property type="match status" value="1"/>
</dbReference>
<feature type="transmembrane region" description="Helical" evidence="7">
    <location>
        <begin position="264"/>
        <end position="282"/>
    </location>
</feature>
<keyword evidence="5 7" id="KW-1133">Transmembrane helix</keyword>
<evidence type="ECO:0000256" key="1">
    <source>
        <dbReference type="ARBA" id="ARBA00004651"/>
    </source>
</evidence>
<feature type="transmembrane region" description="Helical" evidence="7">
    <location>
        <begin position="174"/>
        <end position="192"/>
    </location>
</feature>
<feature type="transmembrane region" description="Helical" evidence="7">
    <location>
        <begin position="228"/>
        <end position="244"/>
    </location>
</feature>
<feature type="domain" description="Major facilitator superfamily (MFS) profile" evidence="8">
    <location>
        <begin position="21"/>
        <end position="406"/>
    </location>
</feature>
<reference evidence="9" key="1">
    <citation type="submission" date="2020-11" db="EMBL/GenBank/DDBJ databases">
        <title>Isolation and identification of active actinomycetes.</title>
        <authorList>
            <person name="Yu B."/>
        </authorList>
    </citation>
    <scope>NUCLEOTIDE SEQUENCE</scope>
    <source>
        <strain evidence="9">NEAU-YB345</strain>
    </source>
</reference>
<keyword evidence="2" id="KW-0813">Transport</keyword>
<feature type="transmembrane region" description="Helical" evidence="7">
    <location>
        <begin position="383"/>
        <end position="401"/>
    </location>
</feature>
<dbReference type="InterPro" id="IPR011701">
    <property type="entry name" value="MFS"/>
</dbReference>
<feature type="transmembrane region" description="Helical" evidence="7">
    <location>
        <begin position="148"/>
        <end position="168"/>
    </location>
</feature>
<keyword evidence="3" id="KW-1003">Cell membrane</keyword>
<dbReference type="PANTHER" id="PTHR23517">
    <property type="entry name" value="RESISTANCE PROTEIN MDTM, PUTATIVE-RELATED-RELATED"/>
    <property type="match status" value="1"/>
</dbReference>
<dbReference type="PROSITE" id="PS00216">
    <property type="entry name" value="SUGAR_TRANSPORT_1"/>
    <property type="match status" value="1"/>
</dbReference>
<sequence length="460" mass="47403">MAVPARVRVALNETVGGLPTTFWWLWTSTLVNRLGSFVVTFLTLYLTTTRGLSPAVAGLVVSSYGLGGVFGAILGGVLADRIGRRPTLVTAQTLTAVTTVALGYTHAPVLIAVVAALLGLTSNAARPAISAIMADLVPSVDRVRAFSLNYWAVNIGFAISASVAGLIAAHGFLLLFYGDAITTLLCALVVFLRIPETRPEQTTTASGTGVSESAEGSVGMGTVFRDRAFMGLVGLTFLLAMVIGQDGVAVPVVMGRQGFSATEYGLVIAVNGLLIVLGQIPVTRLVQKGSRKAALISAALLLGFGTALCAFAGSLWFYALTVVVWTCGEMIWTPANQAMVAELSPTHGRGRYQGVFSLAWQGSSFLAPLSAGFMLSAWGANSVWAVCAVLGVLCAGGYVLLMRGRANGLHVVRMDDGAAKHGAVDSGARGRGAVDSGLVDDGARDGGCDNNSGASVGVAC</sequence>
<evidence type="ECO:0000256" key="2">
    <source>
        <dbReference type="ARBA" id="ARBA00022448"/>
    </source>
</evidence>
<dbReference type="RefSeq" id="WP_196191634.1">
    <property type="nucleotide sequence ID" value="NZ_JADPRT010000001.1"/>
</dbReference>
<dbReference type="InterPro" id="IPR036259">
    <property type="entry name" value="MFS_trans_sf"/>
</dbReference>
<dbReference type="EMBL" id="JADPRT010000001">
    <property type="protein sequence ID" value="MBF9066427.1"/>
    <property type="molecule type" value="Genomic_DNA"/>
</dbReference>
<evidence type="ECO:0000259" key="8">
    <source>
        <dbReference type="PROSITE" id="PS50850"/>
    </source>
</evidence>
<dbReference type="GO" id="GO:0005886">
    <property type="term" value="C:plasma membrane"/>
    <property type="evidence" value="ECO:0007669"/>
    <property type="project" value="UniProtKB-SubCell"/>
</dbReference>
<comment type="caution">
    <text evidence="9">The sequence shown here is derived from an EMBL/GenBank/DDBJ whole genome shotgun (WGS) entry which is preliminary data.</text>
</comment>
<dbReference type="InterPro" id="IPR005829">
    <property type="entry name" value="Sugar_transporter_CS"/>
</dbReference>
<keyword evidence="10" id="KW-1185">Reference proteome</keyword>
<evidence type="ECO:0000256" key="7">
    <source>
        <dbReference type="SAM" id="Phobius"/>
    </source>
</evidence>
<evidence type="ECO:0000256" key="4">
    <source>
        <dbReference type="ARBA" id="ARBA00022692"/>
    </source>
</evidence>
<dbReference type="PROSITE" id="PS50850">
    <property type="entry name" value="MFS"/>
    <property type="match status" value="1"/>
</dbReference>
<name>A0A931AZP1_9ACTN</name>
<dbReference type="Pfam" id="PF07690">
    <property type="entry name" value="MFS_1"/>
    <property type="match status" value="2"/>
</dbReference>
<accession>A0A931AZP1</accession>
<dbReference type="PANTHER" id="PTHR23517:SF2">
    <property type="entry name" value="MULTIDRUG RESISTANCE PROTEIN MDTH"/>
    <property type="match status" value="1"/>
</dbReference>
<dbReference type="GO" id="GO:0022857">
    <property type="term" value="F:transmembrane transporter activity"/>
    <property type="evidence" value="ECO:0007669"/>
    <property type="project" value="InterPro"/>
</dbReference>